<sequence length="90" mass="10192">RYTCTEKQLISLFVHLYLSNFTTNLFFNHSPCRTPAATVIALTRASVCKSYVHSCFSLLVILGRRETATALTSLKQRRVTTTTTLCLDFQ</sequence>
<name>A0A2G5CVG7_AQUCA</name>
<organism evidence="1 2">
    <name type="scientific">Aquilegia coerulea</name>
    <name type="common">Rocky mountain columbine</name>
    <dbReference type="NCBI Taxonomy" id="218851"/>
    <lineage>
        <taxon>Eukaryota</taxon>
        <taxon>Viridiplantae</taxon>
        <taxon>Streptophyta</taxon>
        <taxon>Embryophyta</taxon>
        <taxon>Tracheophyta</taxon>
        <taxon>Spermatophyta</taxon>
        <taxon>Magnoliopsida</taxon>
        <taxon>Ranunculales</taxon>
        <taxon>Ranunculaceae</taxon>
        <taxon>Thalictroideae</taxon>
        <taxon>Aquilegia</taxon>
    </lineage>
</organism>
<gene>
    <name evidence="1" type="ORF">AQUCO_03600155v1</name>
</gene>
<accession>A0A2G5CVG7</accession>
<protein>
    <submittedName>
        <fullName evidence="1">Uncharacterized protein</fullName>
    </submittedName>
</protein>
<proteinExistence type="predicted"/>
<dbReference type="AlphaFoldDB" id="A0A2G5CVG7"/>
<feature type="non-terminal residue" evidence="1">
    <location>
        <position position="1"/>
    </location>
</feature>
<keyword evidence="2" id="KW-1185">Reference proteome</keyword>
<dbReference type="Proteomes" id="UP000230069">
    <property type="component" value="Unassembled WGS sequence"/>
</dbReference>
<evidence type="ECO:0000313" key="1">
    <source>
        <dbReference type="EMBL" id="PIA35286.1"/>
    </source>
</evidence>
<reference evidence="1 2" key="1">
    <citation type="submission" date="2017-09" db="EMBL/GenBank/DDBJ databases">
        <title>WGS assembly of Aquilegia coerulea Goldsmith.</title>
        <authorList>
            <person name="Hodges S."/>
            <person name="Kramer E."/>
            <person name="Nordborg M."/>
            <person name="Tomkins J."/>
            <person name="Borevitz J."/>
            <person name="Derieg N."/>
            <person name="Yan J."/>
            <person name="Mihaltcheva S."/>
            <person name="Hayes R.D."/>
            <person name="Rokhsar D."/>
        </authorList>
    </citation>
    <scope>NUCLEOTIDE SEQUENCE [LARGE SCALE GENOMIC DNA]</scope>
    <source>
        <strain evidence="2">cv. Goldsmith</strain>
    </source>
</reference>
<evidence type="ECO:0000313" key="2">
    <source>
        <dbReference type="Proteomes" id="UP000230069"/>
    </source>
</evidence>
<dbReference type="EMBL" id="KZ305053">
    <property type="protein sequence ID" value="PIA35286.1"/>
    <property type="molecule type" value="Genomic_DNA"/>
</dbReference>